<proteinExistence type="predicted"/>
<name>A0ABV8JYF2_9BACL</name>
<organism evidence="2 3">
    <name type="scientific">Paenibacillus xanthanilyticus</name>
    <dbReference type="NCBI Taxonomy" id="1783531"/>
    <lineage>
        <taxon>Bacteria</taxon>
        <taxon>Bacillati</taxon>
        <taxon>Bacillota</taxon>
        <taxon>Bacilli</taxon>
        <taxon>Bacillales</taxon>
        <taxon>Paenibacillaceae</taxon>
        <taxon>Paenibacillus</taxon>
    </lineage>
</organism>
<evidence type="ECO:0000256" key="1">
    <source>
        <dbReference type="SAM" id="MobiDB-lite"/>
    </source>
</evidence>
<dbReference type="RefSeq" id="WP_377718090.1">
    <property type="nucleotide sequence ID" value="NZ_JBHSAM010000017.1"/>
</dbReference>
<accession>A0ABV8JYF2</accession>
<evidence type="ECO:0000313" key="2">
    <source>
        <dbReference type="EMBL" id="MFC4099404.1"/>
    </source>
</evidence>
<dbReference type="PROSITE" id="PS51257">
    <property type="entry name" value="PROKAR_LIPOPROTEIN"/>
    <property type="match status" value="1"/>
</dbReference>
<dbReference type="Proteomes" id="UP001595715">
    <property type="component" value="Unassembled WGS sequence"/>
</dbReference>
<comment type="caution">
    <text evidence="2">The sequence shown here is derived from an EMBL/GenBank/DDBJ whole genome shotgun (WGS) entry which is preliminary data.</text>
</comment>
<dbReference type="EMBL" id="JBHSAM010000017">
    <property type="protein sequence ID" value="MFC4099404.1"/>
    <property type="molecule type" value="Genomic_DNA"/>
</dbReference>
<keyword evidence="3" id="KW-1185">Reference proteome</keyword>
<sequence length="119" mass="13196">MILKRKAALLIIILAVSILSTGCNLLTGPPESEESVKQKVVAHLVSKGYEENEFDIDVKYHKSGEGKFGGPYAINVVFNDEPDVIYNYKYNYKSDNKDIAQSGAAPTNGKDDKNFKHTE</sequence>
<feature type="compositionally biased region" description="Basic and acidic residues" evidence="1">
    <location>
        <begin position="109"/>
        <end position="119"/>
    </location>
</feature>
<dbReference type="Pfam" id="PF11337">
    <property type="entry name" value="DUF3139"/>
    <property type="match status" value="1"/>
</dbReference>
<gene>
    <name evidence="2" type="ORF">ACFOZ8_06995</name>
</gene>
<dbReference type="InterPro" id="IPR021486">
    <property type="entry name" value="DUF3139"/>
</dbReference>
<evidence type="ECO:0000313" key="3">
    <source>
        <dbReference type="Proteomes" id="UP001595715"/>
    </source>
</evidence>
<reference evidence="3" key="1">
    <citation type="journal article" date="2019" name="Int. J. Syst. Evol. Microbiol.">
        <title>The Global Catalogue of Microorganisms (GCM) 10K type strain sequencing project: providing services to taxonomists for standard genome sequencing and annotation.</title>
        <authorList>
            <consortium name="The Broad Institute Genomics Platform"/>
            <consortium name="The Broad Institute Genome Sequencing Center for Infectious Disease"/>
            <person name="Wu L."/>
            <person name="Ma J."/>
        </authorList>
    </citation>
    <scope>NUCLEOTIDE SEQUENCE [LARGE SCALE GENOMIC DNA]</scope>
    <source>
        <strain evidence="3">IBRC-M 10987</strain>
    </source>
</reference>
<feature type="region of interest" description="Disordered" evidence="1">
    <location>
        <begin position="98"/>
        <end position="119"/>
    </location>
</feature>
<protein>
    <submittedName>
        <fullName evidence="2">DUF3139 domain-containing protein</fullName>
    </submittedName>
</protein>